<evidence type="ECO:0000256" key="6">
    <source>
        <dbReference type="ARBA" id="ARBA00022555"/>
    </source>
</evidence>
<dbReference type="SUPFAM" id="SSF50249">
    <property type="entry name" value="Nucleic acid-binding proteins"/>
    <property type="match status" value="1"/>
</dbReference>
<evidence type="ECO:0000256" key="2">
    <source>
        <dbReference type="ARBA" id="ARBA00004496"/>
    </source>
</evidence>
<keyword evidence="8 16" id="KW-0479">Metal-binding</keyword>
<dbReference type="CDD" id="cd07957">
    <property type="entry name" value="Anticodon_Ia_Met"/>
    <property type="match status" value="1"/>
</dbReference>
<comment type="catalytic activity">
    <reaction evidence="15 16">
        <text>tRNA(Met) + L-methionine + ATP = L-methionyl-tRNA(Met) + AMP + diphosphate</text>
        <dbReference type="Rhea" id="RHEA:13481"/>
        <dbReference type="Rhea" id="RHEA-COMP:9667"/>
        <dbReference type="Rhea" id="RHEA-COMP:9698"/>
        <dbReference type="ChEBI" id="CHEBI:30616"/>
        <dbReference type="ChEBI" id="CHEBI:33019"/>
        <dbReference type="ChEBI" id="CHEBI:57844"/>
        <dbReference type="ChEBI" id="CHEBI:78442"/>
        <dbReference type="ChEBI" id="CHEBI:78530"/>
        <dbReference type="ChEBI" id="CHEBI:456215"/>
        <dbReference type="EC" id="6.1.1.10"/>
    </reaction>
</comment>
<evidence type="ECO:0000313" key="18">
    <source>
        <dbReference type="EMBL" id="HED31291.1"/>
    </source>
</evidence>
<organism evidence="18">
    <name type="scientific">Prosthecochloris aestuarii</name>
    <dbReference type="NCBI Taxonomy" id="1102"/>
    <lineage>
        <taxon>Bacteria</taxon>
        <taxon>Pseudomonadati</taxon>
        <taxon>Chlorobiota</taxon>
        <taxon>Chlorobiia</taxon>
        <taxon>Chlorobiales</taxon>
        <taxon>Chlorobiaceae</taxon>
        <taxon>Prosthecochloris</taxon>
    </lineage>
</organism>
<evidence type="ECO:0000256" key="11">
    <source>
        <dbReference type="ARBA" id="ARBA00022840"/>
    </source>
</evidence>
<dbReference type="InterPro" id="IPR012340">
    <property type="entry name" value="NA-bd_OB-fold"/>
</dbReference>
<dbReference type="SUPFAM" id="SSF47323">
    <property type="entry name" value="Anticodon-binding domain of a subclass of class I aminoacyl-tRNA synthetases"/>
    <property type="match status" value="1"/>
</dbReference>
<dbReference type="GO" id="GO:0005829">
    <property type="term" value="C:cytosol"/>
    <property type="evidence" value="ECO:0007669"/>
    <property type="project" value="TreeGrafter"/>
</dbReference>
<dbReference type="Proteomes" id="UP000886335">
    <property type="component" value="Unassembled WGS sequence"/>
</dbReference>
<dbReference type="InterPro" id="IPR041872">
    <property type="entry name" value="Anticodon_Met"/>
</dbReference>
<dbReference type="InterPro" id="IPR002547">
    <property type="entry name" value="tRNA-bd_dom"/>
</dbReference>
<keyword evidence="14 16" id="KW-0030">Aminoacyl-tRNA synthetase</keyword>
<comment type="similarity">
    <text evidence="3 16">Belongs to the class-I aminoacyl-tRNA synthetase family. MetG type 1 subfamily.</text>
</comment>
<dbReference type="Pfam" id="PF19303">
    <property type="entry name" value="Anticodon_3"/>
    <property type="match status" value="1"/>
</dbReference>
<proteinExistence type="inferred from homology"/>
<dbReference type="SUPFAM" id="SSF52374">
    <property type="entry name" value="Nucleotidylyl transferase"/>
    <property type="match status" value="1"/>
</dbReference>
<dbReference type="NCBIfam" id="TIGR00399">
    <property type="entry name" value="metG_C_term"/>
    <property type="match status" value="1"/>
</dbReference>
<evidence type="ECO:0000256" key="15">
    <source>
        <dbReference type="ARBA" id="ARBA00047364"/>
    </source>
</evidence>
<reference evidence="18" key="1">
    <citation type="journal article" date="2020" name="mSystems">
        <title>Genome- and Community-Level Interaction Insights into Carbon Utilization and Element Cycling Functions of Hydrothermarchaeota in Hydrothermal Sediment.</title>
        <authorList>
            <person name="Zhou Z."/>
            <person name="Liu Y."/>
            <person name="Xu W."/>
            <person name="Pan J."/>
            <person name="Luo Z.H."/>
            <person name="Li M."/>
        </authorList>
    </citation>
    <scope>NUCLEOTIDE SEQUENCE [LARGE SCALE GENOMIC DNA]</scope>
    <source>
        <strain evidence="18">SpSt-1181</strain>
    </source>
</reference>
<protein>
    <recommendedName>
        <fullName evidence="16">Methionine--tRNA ligase</fullName>
        <ecNumber evidence="16">6.1.1.10</ecNumber>
    </recommendedName>
    <alternativeName>
        <fullName evidence="16">Methionyl-tRNA synthetase</fullName>
        <shortName evidence="16">MetRS</shortName>
    </alternativeName>
</protein>
<feature type="short sequence motif" description="'HIGH' region" evidence="16">
    <location>
        <begin position="15"/>
        <end position="25"/>
    </location>
</feature>
<evidence type="ECO:0000256" key="16">
    <source>
        <dbReference type="HAMAP-Rule" id="MF_00098"/>
    </source>
</evidence>
<dbReference type="Gene3D" id="2.40.50.140">
    <property type="entry name" value="Nucleic acid-binding proteins"/>
    <property type="match status" value="1"/>
</dbReference>
<keyword evidence="7 16" id="KW-0436">Ligase</keyword>
<feature type="binding site" evidence="16">
    <location>
        <position position="147"/>
    </location>
    <ligand>
        <name>Zn(2+)</name>
        <dbReference type="ChEBI" id="CHEBI:29105"/>
    </ligand>
</feature>
<keyword evidence="9 16" id="KW-0547">Nucleotide-binding</keyword>
<dbReference type="CDD" id="cd00814">
    <property type="entry name" value="MetRS_core"/>
    <property type="match status" value="1"/>
</dbReference>
<comment type="subcellular location">
    <subcellularLocation>
        <location evidence="2 16">Cytoplasm</location>
    </subcellularLocation>
</comment>
<dbReference type="Gene3D" id="3.40.50.620">
    <property type="entry name" value="HUPs"/>
    <property type="match status" value="1"/>
</dbReference>
<evidence type="ECO:0000256" key="10">
    <source>
        <dbReference type="ARBA" id="ARBA00022833"/>
    </source>
</evidence>
<comment type="subunit">
    <text evidence="4 16">Homodimer.</text>
</comment>
<keyword evidence="12 16" id="KW-0694">RNA-binding</keyword>
<dbReference type="InterPro" id="IPR014729">
    <property type="entry name" value="Rossmann-like_a/b/a_fold"/>
</dbReference>
<gene>
    <name evidence="16" type="primary">metG</name>
    <name evidence="18" type="ORF">ENN50_06365</name>
</gene>
<evidence type="ECO:0000256" key="13">
    <source>
        <dbReference type="ARBA" id="ARBA00022917"/>
    </source>
</evidence>
<comment type="cofactor">
    <cofactor evidence="16">
        <name>Zn(2+)</name>
        <dbReference type="ChEBI" id="CHEBI:29105"/>
    </cofactor>
    <text evidence="16">Binds 1 zinc ion per subunit.</text>
</comment>
<accession>A0A831SR04</accession>
<dbReference type="CDD" id="cd02800">
    <property type="entry name" value="tRNA_bind_EcMetRS_like"/>
    <property type="match status" value="1"/>
</dbReference>
<evidence type="ECO:0000256" key="5">
    <source>
        <dbReference type="ARBA" id="ARBA00022490"/>
    </source>
</evidence>
<dbReference type="InterPro" id="IPR014758">
    <property type="entry name" value="Met-tRNA_synth"/>
</dbReference>
<dbReference type="GO" id="GO:0005524">
    <property type="term" value="F:ATP binding"/>
    <property type="evidence" value="ECO:0007669"/>
    <property type="project" value="UniProtKB-UniRule"/>
</dbReference>
<evidence type="ECO:0000256" key="8">
    <source>
        <dbReference type="ARBA" id="ARBA00022723"/>
    </source>
</evidence>
<dbReference type="Pfam" id="PF01588">
    <property type="entry name" value="tRNA_bind"/>
    <property type="match status" value="1"/>
</dbReference>
<evidence type="ECO:0000256" key="1">
    <source>
        <dbReference type="ARBA" id="ARBA00003314"/>
    </source>
</evidence>
<dbReference type="InterPro" id="IPR001412">
    <property type="entry name" value="aa-tRNA-synth_I_CS"/>
</dbReference>
<feature type="domain" description="TRNA-binding" evidence="17">
    <location>
        <begin position="607"/>
        <end position="708"/>
    </location>
</feature>
<comment type="caution">
    <text evidence="18">The sequence shown here is derived from an EMBL/GenBank/DDBJ whole genome shotgun (WGS) entry which is preliminary data.</text>
</comment>
<evidence type="ECO:0000256" key="9">
    <source>
        <dbReference type="ARBA" id="ARBA00022741"/>
    </source>
</evidence>
<sequence>MSHQFKRTLVTTALPYANGPVHLGHLAGVYLPADIYVRYRRMCGEDIIHIGGSDEHGVPITITADKEGITPQDVVDRYHSMNLEAFRSCGISFDYYGRTSSALHHETASDFFREINRKGIFARKTEQQFYDPKAGRFLSDRYVTGTCPICGNPEANGDQCEQCGTHLSPTELINPRSKLSNEVPELRQTLHWYFPLGRYQRQLEDYVSRHDGDWRSNVLNYTRTWLKQGLADRAITRDLGWGVPVPLDSDDAAGKVLYVWFDAVLGYISFTKEWASRAGDLDRWRTYWQDPDTRIIHFIGKDNVVFHTLMFPAILMAWNEGRADQLYCLADNVPASEFMNFEGRKFSKSRNYAVYLGEFLEKFPADTLRYSIAMNYPESKDSDFSWQDFQNRTNGELADTLGNFIKRSVDFTNARFDGIVPHECSIGEWNALGIDWQDVFGRLEDAYRGFHFREATSLTMQIARAANRFLTESEPWKVIKQDKDAAARTMALSLNLCYSLALVFYPVIPHTSSRIFSMLGFDKPLDEAVGDGSVNWAMAVSPQLHQGHRLKGTSEILFTKITDADIAPELEKIEVLLAALDTQPDGATTDENSQHMVPFKPEISFDDFLKVDLRAAEIIECEKVKKADKLLRLKVSLGGETRQVLAGIAAFYAPEELIGKKVVMVANLAERKIRGELSQGMVLAVEGRDGALHVVETSGDGIEGMPVQ</sequence>
<dbReference type="InterPro" id="IPR033911">
    <property type="entry name" value="MetRS_core"/>
</dbReference>
<dbReference type="InterPro" id="IPR023458">
    <property type="entry name" value="Met-tRNA_ligase_1"/>
</dbReference>
<dbReference type="InterPro" id="IPR004495">
    <property type="entry name" value="Met-tRNA-synth_bsu_C"/>
</dbReference>
<keyword evidence="10 16" id="KW-0862">Zinc</keyword>
<dbReference type="EC" id="6.1.1.10" evidence="16"/>
<dbReference type="PROSITE" id="PS50886">
    <property type="entry name" value="TRBD"/>
    <property type="match status" value="1"/>
</dbReference>
<evidence type="ECO:0000256" key="4">
    <source>
        <dbReference type="ARBA" id="ARBA00011738"/>
    </source>
</evidence>
<dbReference type="NCBIfam" id="TIGR00398">
    <property type="entry name" value="metG"/>
    <property type="match status" value="1"/>
</dbReference>
<name>A0A831SR04_PROAE</name>
<dbReference type="Gene3D" id="2.20.28.20">
    <property type="entry name" value="Methionyl-tRNA synthetase, Zn-domain"/>
    <property type="match status" value="1"/>
</dbReference>
<dbReference type="GO" id="GO:0000049">
    <property type="term" value="F:tRNA binding"/>
    <property type="evidence" value="ECO:0007669"/>
    <property type="project" value="UniProtKB-UniRule"/>
</dbReference>
<dbReference type="Gene3D" id="1.10.730.10">
    <property type="entry name" value="Isoleucyl-tRNA Synthetase, Domain 1"/>
    <property type="match status" value="1"/>
</dbReference>
<dbReference type="GO" id="GO:0004825">
    <property type="term" value="F:methionine-tRNA ligase activity"/>
    <property type="evidence" value="ECO:0007669"/>
    <property type="project" value="UniProtKB-UniRule"/>
</dbReference>
<feature type="binding site" evidence="16">
    <location>
        <position position="348"/>
    </location>
    <ligand>
        <name>ATP</name>
        <dbReference type="ChEBI" id="CHEBI:30616"/>
    </ligand>
</feature>
<evidence type="ECO:0000256" key="12">
    <source>
        <dbReference type="ARBA" id="ARBA00022884"/>
    </source>
</evidence>
<feature type="binding site" evidence="16">
    <location>
        <position position="163"/>
    </location>
    <ligand>
        <name>Zn(2+)</name>
        <dbReference type="ChEBI" id="CHEBI:29105"/>
    </ligand>
</feature>
<dbReference type="FunFam" id="2.40.50.140:FF:000042">
    <property type="entry name" value="Methionine--tRNA ligase"/>
    <property type="match status" value="1"/>
</dbReference>
<dbReference type="InterPro" id="IPR009080">
    <property type="entry name" value="tRNAsynth_Ia_anticodon-bd"/>
</dbReference>
<feature type="short sequence motif" description="'KMSKS' region" evidence="16">
    <location>
        <begin position="345"/>
        <end position="349"/>
    </location>
</feature>
<keyword evidence="13 16" id="KW-0648">Protein biosynthesis</keyword>
<dbReference type="FunFam" id="2.20.28.20:FF:000001">
    <property type="entry name" value="Methionine--tRNA ligase"/>
    <property type="match status" value="1"/>
</dbReference>
<dbReference type="SUPFAM" id="SSF57770">
    <property type="entry name" value="Methionyl-tRNA synthetase (MetRS), Zn-domain"/>
    <property type="match status" value="1"/>
</dbReference>
<feature type="binding site" evidence="16">
    <location>
        <position position="150"/>
    </location>
    <ligand>
        <name>Zn(2+)</name>
        <dbReference type="ChEBI" id="CHEBI:29105"/>
    </ligand>
</feature>
<feature type="binding site" evidence="16">
    <location>
        <position position="160"/>
    </location>
    <ligand>
        <name>Zn(2+)</name>
        <dbReference type="ChEBI" id="CHEBI:29105"/>
    </ligand>
</feature>
<comment type="function">
    <text evidence="1 16">Is required not only for elongation of protein synthesis but also for the initiation of all mRNA translation through initiator tRNA(fMet) aminoacylation.</text>
</comment>
<dbReference type="PANTHER" id="PTHR45765">
    <property type="entry name" value="METHIONINE--TRNA LIGASE"/>
    <property type="match status" value="1"/>
</dbReference>
<evidence type="ECO:0000256" key="7">
    <source>
        <dbReference type="ARBA" id="ARBA00022598"/>
    </source>
</evidence>
<keyword evidence="5 16" id="KW-0963">Cytoplasm</keyword>
<dbReference type="PRINTS" id="PR01041">
    <property type="entry name" value="TRNASYNTHMET"/>
</dbReference>
<dbReference type="EMBL" id="DSBW01000141">
    <property type="protein sequence ID" value="HED31291.1"/>
    <property type="molecule type" value="Genomic_DNA"/>
</dbReference>
<dbReference type="PANTHER" id="PTHR45765:SF1">
    <property type="entry name" value="METHIONINE--TRNA LIGASE, CYTOPLASMIC"/>
    <property type="match status" value="1"/>
</dbReference>
<dbReference type="GO" id="GO:0006431">
    <property type="term" value="P:methionyl-tRNA aminoacylation"/>
    <property type="evidence" value="ECO:0007669"/>
    <property type="project" value="UniProtKB-UniRule"/>
</dbReference>
<dbReference type="PROSITE" id="PS00178">
    <property type="entry name" value="AA_TRNA_LIGASE_I"/>
    <property type="match status" value="1"/>
</dbReference>
<dbReference type="AlphaFoldDB" id="A0A831SR04"/>
<evidence type="ECO:0000256" key="3">
    <source>
        <dbReference type="ARBA" id="ARBA00008258"/>
    </source>
</evidence>
<dbReference type="NCBIfam" id="NF001100">
    <property type="entry name" value="PRK00133.1"/>
    <property type="match status" value="1"/>
</dbReference>
<evidence type="ECO:0000259" key="17">
    <source>
        <dbReference type="PROSITE" id="PS50886"/>
    </source>
</evidence>
<keyword evidence="6 16" id="KW-0820">tRNA-binding</keyword>
<keyword evidence="11 16" id="KW-0067">ATP-binding</keyword>
<dbReference type="HAMAP" id="MF_00098">
    <property type="entry name" value="Met_tRNA_synth_type1"/>
    <property type="match status" value="1"/>
</dbReference>
<dbReference type="GO" id="GO:0046872">
    <property type="term" value="F:metal ion binding"/>
    <property type="evidence" value="ECO:0007669"/>
    <property type="project" value="UniProtKB-KW"/>
</dbReference>
<dbReference type="Pfam" id="PF09334">
    <property type="entry name" value="tRNA-synt_1g"/>
    <property type="match status" value="1"/>
</dbReference>
<dbReference type="InterPro" id="IPR015413">
    <property type="entry name" value="Methionyl/Leucyl_tRNA_Synth"/>
</dbReference>
<evidence type="ECO:0000256" key="14">
    <source>
        <dbReference type="ARBA" id="ARBA00023146"/>
    </source>
</evidence>
<dbReference type="InterPro" id="IPR029038">
    <property type="entry name" value="MetRS_Zn"/>
</dbReference>